<dbReference type="GO" id="GO:0005737">
    <property type="term" value="C:cytoplasm"/>
    <property type="evidence" value="ECO:0007669"/>
    <property type="project" value="TreeGrafter"/>
</dbReference>
<keyword evidence="4" id="KW-0949">S-adenosyl-L-methionine</keyword>
<accession>A0A1I4S6Y3</accession>
<dbReference type="InterPro" id="IPR056744">
    <property type="entry name" value="TRM5/TYW2-like_N"/>
</dbReference>
<sequence length="333" mass="37696">MNRNCIKVLKKKGEPIRRSLLEMDLLDNSARIISEGDHLLLPLTRKPEEVELKELPGDFELGEHEFEEQKGQLKLDDLLEVVPHFEIVGDIALIEDDVAEPEKVADAIMTVKKNVKTVLAAMSPVEGEFRTRRFRTVAGEDRTSTIHREYGSRFYIDLERAYFTPRLATERARILTQIEEGQTVVDMFAGVGPYSIMIARKSPEIQVIAIDKNPDAVEFLHRNVELNSTSNVEAIEGDANIEAERFASVADHVIMNLPHNANEFLDAAVKLCAPNAIIHYYDITPEDDLFESSLKLIDEAAERAGRTTELVETRVVRSYAPHQFNVCIEMRVL</sequence>
<evidence type="ECO:0000313" key="8">
    <source>
        <dbReference type="Proteomes" id="UP000198535"/>
    </source>
</evidence>
<dbReference type="PANTHER" id="PTHR23245">
    <property type="entry name" value="TRNA METHYLTRANSFERASE"/>
    <property type="match status" value="1"/>
</dbReference>
<dbReference type="STRING" id="487685.SAMN04488696_1800"/>
<evidence type="ECO:0000256" key="1">
    <source>
        <dbReference type="ARBA" id="ARBA00022490"/>
    </source>
</evidence>
<keyword evidence="2 7" id="KW-0489">Methyltransferase</keyword>
<evidence type="ECO:0000256" key="5">
    <source>
        <dbReference type="ARBA" id="ARBA00022694"/>
    </source>
</evidence>
<dbReference type="AlphaFoldDB" id="A0A1I4S6Y3"/>
<dbReference type="Gene3D" id="3.30.300.110">
    <property type="entry name" value="Met-10+ protein-like domains"/>
    <property type="match status" value="1"/>
</dbReference>
<dbReference type="Gene3D" id="3.40.50.150">
    <property type="entry name" value="Vaccinia Virus protein VP39"/>
    <property type="match status" value="1"/>
</dbReference>
<dbReference type="EMBL" id="FOUJ01000003">
    <property type="protein sequence ID" value="SFM60033.1"/>
    <property type="molecule type" value="Genomic_DNA"/>
</dbReference>
<dbReference type="Pfam" id="PF02475">
    <property type="entry name" value="TRM5-TYW2_MTfase"/>
    <property type="match status" value="1"/>
</dbReference>
<gene>
    <name evidence="7" type="ORF">SAMN04488696_1800</name>
</gene>
<evidence type="ECO:0000313" key="7">
    <source>
        <dbReference type="EMBL" id="SFM60033.1"/>
    </source>
</evidence>
<dbReference type="OrthoDB" id="8079at2157"/>
<dbReference type="PROSITE" id="PS51684">
    <property type="entry name" value="SAM_MT_TRM5_TYW2"/>
    <property type="match status" value="1"/>
</dbReference>
<name>A0A1I4S6Y3_9EURY</name>
<evidence type="ECO:0000259" key="6">
    <source>
        <dbReference type="PROSITE" id="PS51684"/>
    </source>
</evidence>
<evidence type="ECO:0000256" key="4">
    <source>
        <dbReference type="ARBA" id="ARBA00022691"/>
    </source>
</evidence>
<dbReference type="Proteomes" id="UP000198535">
    <property type="component" value="Unassembled WGS sequence"/>
</dbReference>
<keyword evidence="3 7" id="KW-0808">Transferase</keyword>
<dbReference type="RefSeq" id="WP_091936149.1">
    <property type="nucleotide sequence ID" value="NZ_FOUJ01000003.1"/>
</dbReference>
<dbReference type="GO" id="GO:0002939">
    <property type="term" value="P:tRNA N1-guanine methylation"/>
    <property type="evidence" value="ECO:0007669"/>
    <property type="project" value="TreeGrafter"/>
</dbReference>
<keyword evidence="5" id="KW-0819">tRNA processing</keyword>
<dbReference type="InterPro" id="IPR029063">
    <property type="entry name" value="SAM-dependent_MTases_sf"/>
</dbReference>
<proteinExistence type="predicted"/>
<dbReference type="CDD" id="cd02440">
    <property type="entry name" value="AdoMet_MTases"/>
    <property type="match status" value="1"/>
</dbReference>
<protein>
    <submittedName>
        <fullName evidence="7">Methyltransferase</fullName>
    </submittedName>
</protein>
<dbReference type="InterPro" id="IPR030382">
    <property type="entry name" value="MeTrfase_TRM5/TYW2"/>
</dbReference>
<dbReference type="Pfam" id="PF18093">
    <property type="entry name" value="Trm5_N"/>
    <property type="match status" value="1"/>
</dbReference>
<dbReference type="InterPro" id="IPR040601">
    <property type="entry name" value="Trm5a/b_N"/>
</dbReference>
<feature type="domain" description="SAM-dependent methyltransferase TRM5/TYW2-type" evidence="6">
    <location>
        <begin position="85"/>
        <end position="333"/>
    </location>
</feature>
<dbReference type="GO" id="GO:0008175">
    <property type="term" value="F:tRNA methyltransferase activity"/>
    <property type="evidence" value="ECO:0007669"/>
    <property type="project" value="TreeGrafter"/>
</dbReference>
<keyword evidence="8" id="KW-1185">Reference proteome</keyword>
<dbReference type="SUPFAM" id="SSF53335">
    <property type="entry name" value="S-adenosyl-L-methionine-dependent methyltransferases"/>
    <property type="match status" value="1"/>
</dbReference>
<dbReference type="PANTHER" id="PTHR23245:SF36">
    <property type="entry name" value="TRNA (GUANINE(37)-N1)-METHYLTRANSFERASE"/>
    <property type="match status" value="1"/>
</dbReference>
<evidence type="ECO:0000256" key="3">
    <source>
        <dbReference type="ARBA" id="ARBA00022679"/>
    </source>
</evidence>
<evidence type="ECO:0000256" key="2">
    <source>
        <dbReference type="ARBA" id="ARBA00022603"/>
    </source>
</evidence>
<organism evidence="7 8">
    <name type="scientific">Methanolobus profundi</name>
    <dbReference type="NCBI Taxonomy" id="487685"/>
    <lineage>
        <taxon>Archaea</taxon>
        <taxon>Methanobacteriati</taxon>
        <taxon>Methanobacteriota</taxon>
        <taxon>Stenosarchaea group</taxon>
        <taxon>Methanomicrobia</taxon>
        <taxon>Methanosarcinales</taxon>
        <taxon>Methanosarcinaceae</taxon>
        <taxon>Methanolobus</taxon>
    </lineage>
</organism>
<reference evidence="8" key="1">
    <citation type="submission" date="2016-10" db="EMBL/GenBank/DDBJ databases">
        <authorList>
            <person name="Varghese N."/>
            <person name="Submissions S."/>
        </authorList>
    </citation>
    <scope>NUCLEOTIDE SEQUENCE [LARGE SCALE GENOMIC DNA]</scope>
    <source>
        <strain evidence="8">Mob M</strain>
    </source>
</reference>
<dbReference type="InterPro" id="IPR056743">
    <property type="entry name" value="TRM5-TYW2-like_MTfase"/>
</dbReference>
<dbReference type="Gene3D" id="3.30.70.2580">
    <property type="match status" value="1"/>
</dbReference>
<keyword evidence="1" id="KW-0963">Cytoplasm</keyword>
<dbReference type="Pfam" id="PF25133">
    <property type="entry name" value="TYW2_N_2"/>
    <property type="match status" value="1"/>
</dbReference>